<dbReference type="PANTHER" id="PTHR42037:SF1">
    <property type="match status" value="1"/>
</dbReference>
<gene>
    <name evidence="1" type="ORF">N7493_000500</name>
</gene>
<organism evidence="1 2">
    <name type="scientific">Penicillium malachiteum</name>
    <dbReference type="NCBI Taxonomy" id="1324776"/>
    <lineage>
        <taxon>Eukaryota</taxon>
        <taxon>Fungi</taxon>
        <taxon>Dikarya</taxon>
        <taxon>Ascomycota</taxon>
        <taxon>Pezizomycotina</taxon>
        <taxon>Eurotiomycetes</taxon>
        <taxon>Eurotiomycetidae</taxon>
        <taxon>Eurotiales</taxon>
        <taxon>Aspergillaceae</taxon>
        <taxon>Penicillium</taxon>
    </lineage>
</organism>
<sequence length="487" mass="55853">MENPEKAQNDQVARIIWAVHILSFLTTGNKGHESDTELQHANTTEEEFEDLEVDTSTEHATLLTTSNESVRKKFLDCVAQLFSSRKGWYGVTAAALREREDFVEIDIARNDRWEKKTRWDQEALSLCKHLEEYLSAVSERDESFEKLESDCEEDAITYSRERVDRWIETLRSTLKSKMHCLRSQHCEECSPAIKHWNCLADFLRQVDQGGVNNAKLRSTIVYQAYRLINSDQTPQIEQLMQDNFTVSVSSKICNCLRFIARPITDCRLLLSIAEREQQFQQIKISLITSDQISKLDSTYCVRIEDAFSQLGLGKPLKFRGYDLTKSFGKEFENVCKKASREPFSLHAEMQLISYYDESKVSPPTFQYFGCSKKTCLLCETFLSSLPMPINTRGRHGICYPAWGLPCLKSAKAIITAKTMERSLVLRIKSILQVLESGIKPRFLNPVAQSSIVSGLSKMTLDARKQQDQILTTLKAQSEIQRRDFSLK</sequence>
<dbReference type="AlphaFoldDB" id="A0AAD6HX29"/>
<name>A0AAD6HX29_9EURO</name>
<dbReference type="EMBL" id="JAQJAN010000001">
    <property type="protein sequence ID" value="KAJ5740628.1"/>
    <property type="molecule type" value="Genomic_DNA"/>
</dbReference>
<reference evidence="1" key="2">
    <citation type="submission" date="2023-01" db="EMBL/GenBank/DDBJ databases">
        <authorList>
            <person name="Petersen C."/>
        </authorList>
    </citation>
    <scope>NUCLEOTIDE SEQUENCE</scope>
    <source>
        <strain evidence="1">IBT 17514</strain>
    </source>
</reference>
<comment type="caution">
    <text evidence="1">The sequence shown here is derived from an EMBL/GenBank/DDBJ whole genome shotgun (WGS) entry which is preliminary data.</text>
</comment>
<protein>
    <submittedName>
        <fullName evidence="1">Uncharacterized protein</fullName>
    </submittedName>
</protein>
<accession>A0AAD6HX29</accession>
<dbReference type="InterPro" id="IPR027796">
    <property type="entry name" value="OTT_1508_deam-like"/>
</dbReference>
<reference evidence="1" key="1">
    <citation type="journal article" date="2023" name="IMA Fungus">
        <title>Comparative genomic study of the Penicillium genus elucidates a diverse pangenome and 15 lateral gene transfer events.</title>
        <authorList>
            <person name="Petersen C."/>
            <person name="Sorensen T."/>
            <person name="Nielsen M.R."/>
            <person name="Sondergaard T.E."/>
            <person name="Sorensen J.L."/>
            <person name="Fitzpatrick D.A."/>
            <person name="Frisvad J.C."/>
            <person name="Nielsen K.L."/>
        </authorList>
    </citation>
    <scope>NUCLEOTIDE SEQUENCE</scope>
    <source>
        <strain evidence="1">IBT 17514</strain>
    </source>
</reference>
<dbReference type="PANTHER" id="PTHR42037">
    <property type="match status" value="1"/>
</dbReference>
<evidence type="ECO:0000313" key="2">
    <source>
        <dbReference type="Proteomes" id="UP001215712"/>
    </source>
</evidence>
<dbReference type="Pfam" id="PF14441">
    <property type="entry name" value="OTT_1508_deam"/>
    <property type="match status" value="1"/>
</dbReference>
<keyword evidence="2" id="KW-1185">Reference proteome</keyword>
<evidence type="ECO:0000313" key="1">
    <source>
        <dbReference type="EMBL" id="KAJ5740628.1"/>
    </source>
</evidence>
<proteinExistence type="predicted"/>
<dbReference type="Proteomes" id="UP001215712">
    <property type="component" value="Unassembled WGS sequence"/>
</dbReference>